<sequence>MRTHKPRLTPLRDDELDAEQDAAVAPYRANGGDIGITRTMLRHAAALKAYNPLGVYVFNSPSNTLAPRDKEILIMRTAWRCRSGYEWHYHVLLGRRAGVTEEEIAALRLPVEEGGWSPRDAALVATADALVADQFVPDDVWAELIKHFDDKQCIDAIFAVGLYTFVGMFLNTLGIELENGAPIDPDLDLRP</sequence>
<evidence type="ECO:0000259" key="1">
    <source>
        <dbReference type="Pfam" id="PF02627"/>
    </source>
</evidence>
<feature type="domain" description="Carboxymuconolactone decarboxylase-like" evidence="1">
    <location>
        <begin position="46"/>
        <end position="127"/>
    </location>
</feature>
<dbReference type="Gene3D" id="1.20.1290.10">
    <property type="entry name" value="AhpD-like"/>
    <property type="match status" value="1"/>
</dbReference>
<reference evidence="2" key="1">
    <citation type="submission" date="2021-05" db="EMBL/GenBank/DDBJ databases">
        <title>Genome of Sphingobium sp. strain.</title>
        <authorList>
            <person name="Fan R."/>
        </authorList>
    </citation>
    <scope>NUCLEOTIDE SEQUENCE</scope>
    <source>
        <strain evidence="2">H33</strain>
    </source>
</reference>
<organism evidence="2 3">
    <name type="scientific">Sphingobium nicotianae</name>
    <dbReference type="NCBI Taxonomy" id="2782607"/>
    <lineage>
        <taxon>Bacteria</taxon>
        <taxon>Pseudomonadati</taxon>
        <taxon>Pseudomonadota</taxon>
        <taxon>Alphaproteobacteria</taxon>
        <taxon>Sphingomonadales</taxon>
        <taxon>Sphingomonadaceae</taxon>
        <taxon>Sphingobium</taxon>
    </lineage>
</organism>
<dbReference type="AlphaFoldDB" id="A0A9X1IRU1"/>
<dbReference type="Pfam" id="PF02627">
    <property type="entry name" value="CMD"/>
    <property type="match status" value="1"/>
</dbReference>
<name>A0A9X1IRU1_9SPHN</name>
<gene>
    <name evidence="2" type="ORF">KK488_11915</name>
</gene>
<dbReference type="GO" id="GO:0051920">
    <property type="term" value="F:peroxiredoxin activity"/>
    <property type="evidence" value="ECO:0007669"/>
    <property type="project" value="InterPro"/>
</dbReference>
<comment type="caution">
    <text evidence="2">The sequence shown here is derived from an EMBL/GenBank/DDBJ whole genome shotgun (WGS) entry which is preliminary data.</text>
</comment>
<protein>
    <submittedName>
        <fullName evidence="2">Carboxymuconolactone decarboxylase family protein</fullName>
    </submittedName>
</protein>
<proteinExistence type="predicted"/>
<evidence type="ECO:0000313" key="3">
    <source>
        <dbReference type="Proteomes" id="UP001138757"/>
    </source>
</evidence>
<dbReference type="EMBL" id="JAHGAW010000007">
    <property type="protein sequence ID" value="MBT2187649.1"/>
    <property type="molecule type" value="Genomic_DNA"/>
</dbReference>
<dbReference type="InterPro" id="IPR003779">
    <property type="entry name" value="CMD-like"/>
</dbReference>
<dbReference type="RefSeq" id="WP_214623795.1">
    <property type="nucleotide sequence ID" value="NZ_JAHGAW010000007.1"/>
</dbReference>
<dbReference type="PANTHER" id="PTHR34846:SF5">
    <property type="entry name" value="CARBOXYMUCONOLACTONE DECARBOXYLASE-LIKE DOMAIN-CONTAINING PROTEIN"/>
    <property type="match status" value="1"/>
</dbReference>
<keyword evidence="3" id="KW-1185">Reference proteome</keyword>
<accession>A0A9X1IRU1</accession>
<dbReference type="PANTHER" id="PTHR34846">
    <property type="entry name" value="4-CARBOXYMUCONOLACTONE DECARBOXYLASE FAMILY PROTEIN (AFU_ORTHOLOGUE AFUA_6G11590)"/>
    <property type="match status" value="1"/>
</dbReference>
<evidence type="ECO:0000313" key="2">
    <source>
        <dbReference type="EMBL" id="MBT2187649.1"/>
    </source>
</evidence>
<dbReference type="Proteomes" id="UP001138757">
    <property type="component" value="Unassembled WGS sequence"/>
</dbReference>
<dbReference type="InterPro" id="IPR029032">
    <property type="entry name" value="AhpD-like"/>
</dbReference>
<dbReference type="SUPFAM" id="SSF69118">
    <property type="entry name" value="AhpD-like"/>
    <property type="match status" value="1"/>
</dbReference>